<keyword evidence="5" id="KW-0539">Nucleus</keyword>
<evidence type="ECO:0000313" key="10">
    <source>
        <dbReference type="Proteomes" id="UP001497744"/>
    </source>
</evidence>
<dbReference type="PANTHER" id="PTHR13948">
    <property type="entry name" value="RNA-BINDING PROTEIN"/>
    <property type="match status" value="1"/>
</dbReference>
<dbReference type="Pfam" id="PF17780">
    <property type="entry name" value="OCRE"/>
    <property type="match status" value="1"/>
</dbReference>
<dbReference type="GO" id="GO:0003723">
    <property type="term" value="F:RNA binding"/>
    <property type="evidence" value="ECO:0007669"/>
    <property type="project" value="TreeGrafter"/>
</dbReference>
<evidence type="ECO:0000256" key="5">
    <source>
        <dbReference type="ARBA" id="ARBA00023242"/>
    </source>
</evidence>
<feature type="compositionally biased region" description="Low complexity" evidence="7">
    <location>
        <begin position="780"/>
        <end position="793"/>
    </location>
</feature>
<reference evidence="9 10" key="1">
    <citation type="submission" date="2021-06" db="EMBL/GenBank/DDBJ databases">
        <title>Genome sequence of Babesia caballi.</title>
        <authorList>
            <person name="Yamagishi J."/>
            <person name="Kidaka T."/>
            <person name="Ochi A."/>
        </authorList>
    </citation>
    <scope>NUCLEOTIDE SEQUENCE [LARGE SCALE GENOMIC DNA]</scope>
    <source>
        <strain evidence="9">USDA-D6B2</strain>
    </source>
</reference>
<dbReference type="InterPro" id="IPR041591">
    <property type="entry name" value="OCRE"/>
</dbReference>
<feature type="region of interest" description="Disordered" evidence="7">
    <location>
        <begin position="780"/>
        <end position="820"/>
    </location>
</feature>
<keyword evidence="4" id="KW-0862">Zinc</keyword>
<name>A0AAV4LMJ6_BABCB</name>
<dbReference type="PANTHER" id="PTHR13948:SF3">
    <property type="entry name" value="FI21118P1"/>
    <property type="match status" value="1"/>
</dbReference>
<organism evidence="9 10">
    <name type="scientific">Babesia caballi</name>
    <dbReference type="NCBI Taxonomy" id="5871"/>
    <lineage>
        <taxon>Eukaryota</taxon>
        <taxon>Sar</taxon>
        <taxon>Alveolata</taxon>
        <taxon>Apicomplexa</taxon>
        <taxon>Aconoidasida</taxon>
        <taxon>Piroplasmida</taxon>
        <taxon>Babesiidae</taxon>
        <taxon>Babesia</taxon>
    </lineage>
</organism>
<protein>
    <submittedName>
        <fullName evidence="9">Asparagine-rich protein</fullName>
    </submittedName>
</protein>
<dbReference type="GO" id="GO:0000398">
    <property type="term" value="P:mRNA splicing, via spliceosome"/>
    <property type="evidence" value="ECO:0007669"/>
    <property type="project" value="TreeGrafter"/>
</dbReference>
<feature type="domain" description="RanBP2-type" evidence="8">
    <location>
        <begin position="448"/>
        <end position="480"/>
    </location>
</feature>
<dbReference type="GeneID" id="94192556"/>
<accession>A0AAV4LMJ6</accession>
<dbReference type="RefSeq" id="XP_067713144.1">
    <property type="nucleotide sequence ID" value="XM_067857043.1"/>
</dbReference>
<dbReference type="InterPro" id="IPR036443">
    <property type="entry name" value="Znf_RanBP2_sf"/>
</dbReference>
<dbReference type="PROSITE" id="PS01358">
    <property type="entry name" value="ZF_RANBP2_1"/>
    <property type="match status" value="1"/>
</dbReference>
<dbReference type="GO" id="GO:0005634">
    <property type="term" value="C:nucleus"/>
    <property type="evidence" value="ECO:0007669"/>
    <property type="project" value="UniProtKB-SubCell"/>
</dbReference>
<feature type="compositionally biased region" description="Basic and acidic residues" evidence="7">
    <location>
        <begin position="40"/>
        <end position="61"/>
    </location>
</feature>
<proteinExistence type="predicted"/>
<feature type="compositionally biased region" description="Basic and acidic residues" evidence="7">
    <location>
        <begin position="229"/>
        <end position="279"/>
    </location>
</feature>
<keyword evidence="2" id="KW-0479">Metal-binding</keyword>
<sequence length="915" mass="102622">MCAWPRYPGRGRGSEDFDRPYDDHGRRYDAGDRGYSTHRRGYDDREPGYDNRERSYEHRYDGYGARGRPYDDYAREYSAYDRGYDDRDRYYEARRPGYDYDDRQGRYHYRDQDYDYRRSRDSERRDGYSRDAYSSRDDRSVRSRSSWHHSADSSRPDYRHDRAPERHVDREPRLESGPKVKPEREMASSTMSGSTSSYYTNSHRDNRPHDNRDYSPQRGSTSRGSYADSSERVTYRSRYERDTRDGQNDDRAATSGTSDHRSRRPQESSDKTEWYKQERYLGQGSRRSGADTSEHDDKHGRDRPRRLQSDDEAEQENSATILVRNLSTTISAEEIESAISDICIQNGSSAPNTVSVRSSQAGYGGTALQDSTSTHGLGAAVERFAVVTFPSPANAARFMECVKSRKLALNGVEFYVEYDTLEVNAAKPAGDNAAPYSELRQLEATMKRRAYTCDWICPGCRFVNFARRTACLTCDTEKPSEDQLQSHNLLVDTASTAQAQPIHTNVTDVSPWVVLKGIPLEADPAQLVLLVCGSVPEGAAHLQRCVYVIDPQPQSRRGFLFCQFAAASTVNSFQEALGQKLSELLSFKDVYLRLDAVRFREKQVADELLKNVRMNTLKVHYEFDPETFAASALSEEPPARKAGNREYRSCKVRTTNVSALQQASNAHAAPPGAKQYLSAWLGKSIIVPDGKPDTTKLTYDPKSDLFYDPRLSMYYDAASGYYVSVGGEYYAWDESSSSLLLTAQSGSSSASNDMKDTNDGGQDSFHGHVAGLLESAMKAAQMTNQTTQQTTQKASEKASNAVTGADSKAQADTTATKAAPFTASSMPTDISRTFDLGLLSDDECDMEVDSSTKAAGLKAGGMDEAGTTTHQPPEVRPLIVCLVCLRMFTDQTQLDLHERRSRYHRAMLECAPPAA</sequence>
<dbReference type="Proteomes" id="UP001497744">
    <property type="component" value="Unassembled WGS sequence"/>
</dbReference>
<dbReference type="SMART" id="SM00547">
    <property type="entry name" value="ZnF_RBZ"/>
    <property type="match status" value="1"/>
</dbReference>
<dbReference type="InterPro" id="IPR001876">
    <property type="entry name" value="Znf_RanBP2"/>
</dbReference>
<feature type="compositionally biased region" description="Polar residues" evidence="7">
    <location>
        <begin position="743"/>
        <end position="752"/>
    </location>
</feature>
<keyword evidence="10" id="KW-1185">Reference proteome</keyword>
<keyword evidence="3 6" id="KW-0863">Zinc-finger</keyword>
<dbReference type="GO" id="GO:0008270">
    <property type="term" value="F:zinc ion binding"/>
    <property type="evidence" value="ECO:0007669"/>
    <property type="project" value="UniProtKB-KW"/>
</dbReference>
<feature type="compositionally biased region" description="Basic and acidic residues" evidence="7">
    <location>
        <begin position="149"/>
        <end position="186"/>
    </location>
</feature>
<feature type="compositionally biased region" description="Low complexity" evidence="7">
    <location>
        <begin position="188"/>
        <end position="201"/>
    </location>
</feature>
<dbReference type="EMBL" id="BPLF01000001">
    <property type="protein sequence ID" value="GIX61073.1"/>
    <property type="molecule type" value="Genomic_DNA"/>
</dbReference>
<evidence type="ECO:0000259" key="8">
    <source>
        <dbReference type="PROSITE" id="PS50199"/>
    </source>
</evidence>
<evidence type="ECO:0000256" key="1">
    <source>
        <dbReference type="ARBA" id="ARBA00004123"/>
    </source>
</evidence>
<feature type="region of interest" description="Disordered" evidence="7">
    <location>
        <begin position="1"/>
        <end position="319"/>
    </location>
</feature>
<dbReference type="AlphaFoldDB" id="A0AAV4LMJ6"/>
<dbReference type="CDD" id="cd16074">
    <property type="entry name" value="OCRE"/>
    <property type="match status" value="1"/>
</dbReference>
<comment type="subcellular location">
    <subcellularLocation>
        <location evidence="1">Nucleus</location>
    </subcellularLocation>
</comment>
<feature type="compositionally biased region" description="Basic and acidic residues" evidence="7">
    <location>
        <begin position="202"/>
        <end position="215"/>
    </location>
</feature>
<feature type="region of interest" description="Disordered" evidence="7">
    <location>
        <begin position="743"/>
        <end position="767"/>
    </location>
</feature>
<evidence type="ECO:0000256" key="7">
    <source>
        <dbReference type="SAM" id="MobiDB-lite"/>
    </source>
</evidence>
<feature type="compositionally biased region" description="Basic and acidic residues" evidence="7">
    <location>
        <begin position="12"/>
        <end position="32"/>
    </location>
</feature>
<dbReference type="PROSITE" id="PS50199">
    <property type="entry name" value="ZF_RANBP2_2"/>
    <property type="match status" value="1"/>
</dbReference>
<evidence type="ECO:0000256" key="3">
    <source>
        <dbReference type="ARBA" id="ARBA00022771"/>
    </source>
</evidence>
<feature type="compositionally biased region" description="Basic and acidic residues" evidence="7">
    <location>
        <begin position="68"/>
        <end position="141"/>
    </location>
</feature>
<evidence type="ECO:0000256" key="2">
    <source>
        <dbReference type="ARBA" id="ARBA00022723"/>
    </source>
</evidence>
<feature type="compositionally biased region" description="Basic and acidic residues" evidence="7">
    <location>
        <begin position="288"/>
        <end position="309"/>
    </location>
</feature>
<dbReference type="SUPFAM" id="SSF90209">
    <property type="entry name" value="Ran binding protein zinc finger-like"/>
    <property type="match status" value="1"/>
</dbReference>
<evidence type="ECO:0000313" key="9">
    <source>
        <dbReference type="EMBL" id="GIX61073.1"/>
    </source>
</evidence>
<feature type="compositionally biased region" description="Polar residues" evidence="7">
    <location>
        <begin position="217"/>
        <end position="228"/>
    </location>
</feature>
<gene>
    <name evidence="9" type="ORF">BcabD6B2_05080</name>
</gene>
<dbReference type="Gene3D" id="4.10.1060.10">
    <property type="entry name" value="Zinc finger, RanBP2-type"/>
    <property type="match status" value="1"/>
</dbReference>
<feature type="compositionally biased region" description="Low complexity" evidence="7">
    <location>
        <begin position="805"/>
        <end position="819"/>
    </location>
</feature>
<dbReference type="Pfam" id="PF00641">
    <property type="entry name" value="Zn_ribbon_RanBP"/>
    <property type="match status" value="1"/>
</dbReference>
<evidence type="ECO:0000256" key="4">
    <source>
        <dbReference type="ARBA" id="ARBA00022833"/>
    </source>
</evidence>
<comment type="caution">
    <text evidence="9">The sequence shown here is derived from an EMBL/GenBank/DDBJ whole genome shotgun (WGS) entry which is preliminary data.</text>
</comment>
<evidence type="ECO:0000256" key="6">
    <source>
        <dbReference type="PROSITE-ProRule" id="PRU00322"/>
    </source>
</evidence>